<accession>A0A8C0FWY0</accession>
<evidence type="ECO:0000313" key="1">
    <source>
        <dbReference type="Ensembl" id="ENSCABP00000000503.1"/>
    </source>
</evidence>
<dbReference type="AlphaFoldDB" id="A0A8C0FWY0"/>
<dbReference type="InterPro" id="IPR027417">
    <property type="entry name" value="P-loop_NTPase"/>
</dbReference>
<dbReference type="GO" id="GO:0001517">
    <property type="term" value="F:N-acetylglucosamine 6-O-sulfotransferase activity"/>
    <property type="evidence" value="ECO:0007669"/>
    <property type="project" value="TreeGrafter"/>
</dbReference>
<dbReference type="Proteomes" id="UP000694404">
    <property type="component" value="Unplaced"/>
</dbReference>
<dbReference type="Ensembl" id="ENSCABT00000000555.1">
    <property type="protein sequence ID" value="ENSCABP00000000503.1"/>
    <property type="gene ID" value="ENSCABG00000000460.1"/>
</dbReference>
<dbReference type="PANTHER" id="PTHR10704:SF4">
    <property type="entry name" value="CARBOHYDRATE SULFOTRANSFERASE 6"/>
    <property type="match status" value="1"/>
</dbReference>
<keyword evidence="2" id="KW-1185">Reference proteome</keyword>
<dbReference type="PANTHER" id="PTHR10704">
    <property type="entry name" value="CARBOHYDRATE SULFOTRANSFERASE"/>
    <property type="match status" value="1"/>
</dbReference>
<organism evidence="1 2">
    <name type="scientific">Chelonoidis abingdonii</name>
    <name type="common">Abingdon island giant tortoise</name>
    <name type="synonym">Testudo abingdonii</name>
    <dbReference type="NCBI Taxonomy" id="106734"/>
    <lineage>
        <taxon>Eukaryota</taxon>
        <taxon>Metazoa</taxon>
        <taxon>Chordata</taxon>
        <taxon>Craniata</taxon>
        <taxon>Vertebrata</taxon>
        <taxon>Euteleostomi</taxon>
        <taxon>Archelosauria</taxon>
        <taxon>Testudinata</taxon>
        <taxon>Testudines</taxon>
        <taxon>Cryptodira</taxon>
        <taxon>Durocryptodira</taxon>
        <taxon>Testudinoidea</taxon>
        <taxon>Testudinidae</taxon>
        <taxon>Chelonoidis</taxon>
    </lineage>
</organism>
<dbReference type="GO" id="GO:0006044">
    <property type="term" value="P:N-acetylglucosamine metabolic process"/>
    <property type="evidence" value="ECO:0007669"/>
    <property type="project" value="TreeGrafter"/>
</dbReference>
<reference evidence="1" key="1">
    <citation type="submission" date="2025-08" db="UniProtKB">
        <authorList>
            <consortium name="Ensembl"/>
        </authorList>
    </citation>
    <scope>IDENTIFICATION</scope>
</reference>
<sequence>MEEKHFLNNSVLYELLLIILPFPSRLCPRGFWGRRGMRECALTKPCSVCSRFCHLGRMFTRVTPQRLLLLLSSTLLLLWLGCWHSTAPPPPSRTHILLLSSWRLGSTFAGQLFSQHPDVFYLMEPAKHVWHHLPGGSPELLQGPARDLIHALFRCEMAVLQDFVHQPHRVSQIFMLHMSRALCSPPTCEAFRGGDIVRQVKCEAHCNASPFGKAAETCVTYSHMALKVVSFFQLEVLYPLLTNAALDLCIIHLLQDPRAVYATRRLISLYPDDLLISWAHNAMPNARLVMHKVCHSQAGMYLATFRHPPPALHGRYLLTCYEDLVRDPLGQVAEWYCYTSLASSPQLKAWVHNITHWSRDASKVLLAWRHQLSFHQVQEVQEICKPAMEVFGYRPVRSEEEQRDLAKDLVLPRERVGQTPVRMV</sequence>
<dbReference type="Gene3D" id="3.40.50.300">
    <property type="entry name" value="P-loop containing nucleotide triphosphate hydrolases"/>
    <property type="match status" value="1"/>
</dbReference>
<dbReference type="GO" id="GO:0006790">
    <property type="term" value="P:sulfur compound metabolic process"/>
    <property type="evidence" value="ECO:0007669"/>
    <property type="project" value="TreeGrafter"/>
</dbReference>
<dbReference type="GO" id="GO:0018146">
    <property type="term" value="P:keratan sulfate proteoglycan biosynthetic process"/>
    <property type="evidence" value="ECO:0007669"/>
    <property type="project" value="TreeGrafter"/>
</dbReference>
<protein>
    <recommendedName>
        <fullName evidence="3">Sulfotransferase</fullName>
    </recommendedName>
</protein>
<proteinExistence type="predicted"/>
<dbReference type="GeneTree" id="ENSGT00940000162986"/>
<evidence type="ECO:0008006" key="3">
    <source>
        <dbReference type="Google" id="ProtNLM"/>
    </source>
</evidence>
<evidence type="ECO:0000313" key="2">
    <source>
        <dbReference type="Proteomes" id="UP000694404"/>
    </source>
</evidence>
<name>A0A8C0FWY0_CHEAB</name>
<reference evidence="1" key="2">
    <citation type="submission" date="2025-09" db="UniProtKB">
        <authorList>
            <consortium name="Ensembl"/>
        </authorList>
    </citation>
    <scope>IDENTIFICATION</scope>
</reference>
<dbReference type="SUPFAM" id="SSF52540">
    <property type="entry name" value="P-loop containing nucleoside triphosphate hydrolases"/>
    <property type="match status" value="1"/>
</dbReference>
<dbReference type="InterPro" id="IPR051135">
    <property type="entry name" value="Gal/GlcNAc/GalNAc_ST"/>
</dbReference>